<dbReference type="PROSITE" id="PS00028">
    <property type="entry name" value="ZINC_FINGER_C2H2_1"/>
    <property type="match status" value="7"/>
</dbReference>
<dbReference type="InterPro" id="IPR013087">
    <property type="entry name" value="Znf_C2H2_type"/>
</dbReference>
<dbReference type="Proteomes" id="UP000092666">
    <property type="component" value="Unassembled WGS sequence"/>
</dbReference>
<dbReference type="EMBL" id="KI669514">
    <property type="protein sequence ID" value="OCF30898.1"/>
    <property type="molecule type" value="Genomic_DNA"/>
</dbReference>
<evidence type="ECO:0000256" key="5">
    <source>
        <dbReference type="ARBA" id="ARBA00022833"/>
    </source>
</evidence>
<feature type="domain" description="C2H2-type" evidence="9">
    <location>
        <begin position="149"/>
        <end position="178"/>
    </location>
</feature>
<dbReference type="GO" id="GO:0000981">
    <property type="term" value="F:DNA-binding transcription factor activity, RNA polymerase II-specific"/>
    <property type="evidence" value="ECO:0007669"/>
    <property type="project" value="TreeGrafter"/>
</dbReference>
<dbReference type="InterPro" id="IPR050527">
    <property type="entry name" value="Snail/Krueppel_Znf"/>
</dbReference>
<feature type="compositionally biased region" description="Low complexity" evidence="8">
    <location>
        <begin position="67"/>
        <end position="83"/>
    </location>
</feature>
<dbReference type="FunFam" id="3.30.160.60:FF:000624">
    <property type="entry name" value="zinc finger protein 697"/>
    <property type="match status" value="1"/>
</dbReference>
<evidence type="ECO:0000313" key="11">
    <source>
        <dbReference type="Proteomes" id="UP000092666"/>
    </source>
</evidence>
<dbReference type="AlphaFoldDB" id="A0A1B9GIT3"/>
<dbReference type="FunFam" id="3.30.160.60:FF:000446">
    <property type="entry name" value="Zinc finger protein"/>
    <property type="match status" value="1"/>
</dbReference>
<dbReference type="GO" id="GO:0000978">
    <property type="term" value="F:RNA polymerase II cis-regulatory region sequence-specific DNA binding"/>
    <property type="evidence" value="ECO:0007669"/>
    <property type="project" value="TreeGrafter"/>
</dbReference>
<evidence type="ECO:0000256" key="1">
    <source>
        <dbReference type="ARBA" id="ARBA00004123"/>
    </source>
</evidence>
<dbReference type="STRING" id="1296120.A0A1B9GIT3"/>
<organism evidence="10 11">
    <name type="scientific">Kwoniella heveanensis BCC8398</name>
    <dbReference type="NCBI Taxonomy" id="1296120"/>
    <lineage>
        <taxon>Eukaryota</taxon>
        <taxon>Fungi</taxon>
        <taxon>Dikarya</taxon>
        <taxon>Basidiomycota</taxon>
        <taxon>Agaricomycotina</taxon>
        <taxon>Tremellomycetes</taxon>
        <taxon>Tremellales</taxon>
        <taxon>Cryptococcaceae</taxon>
        <taxon>Kwoniella</taxon>
    </lineage>
</organism>
<feature type="region of interest" description="Disordered" evidence="8">
    <location>
        <begin position="499"/>
        <end position="543"/>
    </location>
</feature>
<dbReference type="SMART" id="SM00355">
    <property type="entry name" value="ZnF_C2H2"/>
    <property type="match status" value="8"/>
</dbReference>
<dbReference type="Pfam" id="PF00096">
    <property type="entry name" value="zf-C2H2"/>
    <property type="match status" value="3"/>
</dbReference>
<keyword evidence="2" id="KW-0479">Metal-binding</keyword>
<keyword evidence="5" id="KW-0862">Zinc</keyword>
<dbReference type="InterPro" id="IPR036236">
    <property type="entry name" value="Znf_C2H2_sf"/>
</dbReference>
<dbReference type="PROSITE" id="PS50157">
    <property type="entry name" value="ZINC_FINGER_C2H2_2"/>
    <property type="match status" value="7"/>
</dbReference>
<evidence type="ECO:0000256" key="3">
    <source>
        <dbReference type="ARBA" id="ARBA00022737"/>
    </source>
</evidence>
<reference evidence="11" key="2">
    <citation type="submission" date="2013-12" db="EMBL/GenBank/DDBJ databases">
        <title>Evolution of pathogenesis and genome organization in the Tremellales.</title>
        <authorList>
            <person name="Cuomo C."/>
            <person name="Litvintseva A."/>
            <person name="Heitman J."/>
            <person name="Chen Y."/>
            <person name="Sun S."/>
            <person name="Springer D."/>
            <person name="Dromer F."/>
            <person name="Young S."/>
            <person name="Zeng Q."/>
            <person name="Chapman S."/>
            <person name="Gujja S."/>
            <person name="Saif S."/>
            <person name="Birren B."/>
        </authorList>
    </citation>
    <scope>NUCLEOTIDE SEQUENCE [LARGE SCALE GENOMIC DNA]</scope>
    <source>
        <strain evidence="11">BCC8398</strain>
    </source>
</reference>
<proteinExistence type="predicted"/>
<evidence type="ECO:0000256" key="8">
    <source>
        <dbReference type="SAM" id="MobiDB-lite"/>
    </source>
</evidence>
<feature type="region of interest" description="Disordered" evidence="8">
    <location>
        <begin position="36"/>
        <end position="86"/>
    </location>
</feature>
<feature type="domain" description="C2H2-type" evidence="9">
    <location>
        <begin position="119"/>
        <end position="146"/>
    </location>
</feature>
<feature type="compositionally biased region" description="Acidic residues" evidence="8">
    <location>
        <begin position="51"/>
        <end position="61"/>
    </location>
</feature>
<feature type="domain" description="C2H2-type" evidence="9">
    <location>
        <begin position="210"/>
        <end position="239"/>
    </location>
</feature>
<sequence>MSLVETAYHHQPLLSVDNINPLLRSPPVRQIPLHSTCSDQVSAQAKRGPESNDDDSEYDDQEAVRQPKASSSKSSRAGSLPPSRLERKFKCTHPGCDKAYFKPSRLAEHELSHTGERPHKCPECGQSYLRASHLTAHMRTHLSKDAKPYTCERGGCGKSFWTATHLKRHEEMHDRAEVYACEQCESTFNKAHLLREHVALAHMPEGTKPFICSHEGCEASFRVRAKLKAHEKTHDPTRYTCSHPSHGSEFPSFPVWSALQTHMHEAHPPICPHAECNGRAFKSVNHLKTHLKTHAEQEADRAVISSRANGAPGGAVGADQRATARAGLVPVLADGLSRRARKRKADELAQASVDADGGKSPKLRRVMSGEAGKDWFCDHDECEKRFKTKFALEAHRRAIHLKIRNHICPIDGCGKAYPHKASLTKHIATHSRATTPSDSASAPNAIGVGGGITRPPATTGNALTGNVREMRRFGCPHFAVEDFMAGIDPAIATSLNGQAHAHAHAYSPARAEEDVPEDHPRSQEHEHHEHEQRIAPAPDTAPVHVKQEPDLDLARVPHPCSTLAVRNDAVTPAPVPAFPANENHQNYTPGDAEAEAGAGANGRCWMRFWRVYDVRRHLKAEHGIELEDMEVRSLLLFTGQTGE</sequence>
<gene>
    <name evidence="10" type="ORF">I316_07423</name>
</gene>
<dbReference type="OrthoDB" id="427030at2759"/>
<feature type="domain" description="C2H2-type" evidence="9">
    <location>
        <begin position="179"/>
        <end position="207"/>
    </location>
</feature>
<evidence type="ECO:0000256" key="4">
    <source>
        <dbReference type="ARBA" id="ARBA00022771"/>
    </source>
</evidence>
<evidence type="ECO:0000256" key="2">
    <source>
        <dbReference type="ARBA" id="ARBA00022723"/>
    </source>
</evidence>
<evidence type="ECO:0000259" key="9">
    <source>
        <dbReference type="PROSITE" id="PS50157"/>
    </source>
</evidence>
<keyword evidence="6" id="KW-0539">Nucleus</keyword>
<feature type="domain" description="C2H2-type" evidence="9">
    <location>
        <begin position="375"/>
        <end position="405"/>
    </location>
</feature>
<evidence type="ECO:0000256" key="6">
    <source>
        <dbReference type="ARBA" id="ARBA00023242"/>
    </source>
</evidence>
<feature type="domain" description="C2H2-type" evidence="9">
    <location>
        <begin position="406"/>
        <end position="435"/>
    </location>
</feature>
<reference evidence="10 11" key="1">
    <citation type="submission" date="2013-07" db="EMBL/GenBank/DDBJ databases">
        <title>The Genome Sequence of Cryptococcus heveanensis BCC8398.</title>
        <authorList>
            <consortium name="The Broad Institute Genome Sequencing Platform"/>
            <person name="Cuomo C."/>
            <person name="Litvintseva A."/>
            <person name="Chen Y."/>
            <person name="Heitman J."/>
            <person name="Sun S."/>
            <person name="Springer D."/>
            <person name="Dromer F."/>
            <person name="Young S.K."/>
            <person name="Zeng Q."/>
            <person name="Gargeya S."/>
            <person name="Fitzgerald M."/>
            <person name="Abouelleil A."/>
            <person name="Alvarado L."/>
            <person name="Berlin A.M."/>
            <person name="Chapman S.B."/>
            <person name="Dewar J."/>
            <person name="Goldberg J."/>
            <person name="Griggs A."/>
            <person name="Gujja S."/>
            <person name="Hansen M."/>
            <person name="Howarth C."/>
            <person name="Imamovic A."/>
            <person name="Larimer J."/>
            <person name="McCowan C."/>
            <person name="Murphy C."/>
            <person name="Pearson M."/>
            <person name="Priest M."/>
            <person name="Roberts A."/>
            <person name="Saif S."/>
            <person name="Shea T."/>
            <person name="Sykes S."/>
            <person name="Wortman J."/>
            <person name="Nusbaum C."/>
            <person name="Birren B."/>
        </authorList>
    </citation>
    <scope>NUCLEOTIDE SEQUENCE [LARGE SCALE GENOMIC DNA]</scope>
    <source>
        <strain evidence="10 11">BCC8398</strain>
    </source>
</reference>
<keyword evidence="3" id="KW-0677">Repeat</keyword>
<evidence type="ECO:0000256" key="7">
    <source>
        <dbReference type="PROSITE-ProRule" id="PRU00042"/>
    </source>
</evidence>
<comment type="subcellular location">
    <subcellularLocation>
        <location evidence="1">Nucleus</location>
    </subcellularLocation>
</comment>
<name>A0A1B9GIT3_9TREE</name>
<accession>A0A1B9GIT3</accession>
<dbReference type="Gene3D" id="3.30.160.60">
    <property type="entry name" value="Classic Zinc Finger"/>
    <property type="match status" value="5"/>
</dbReference>
<evidence type="ECO:0000313" key="10">
    <source>
        <dbReference type="EMBL" id="OCF30898.1"/>
    </source>
</evidence>
<dbReference type="PANTHER" id="PTHR24388">
    <property type="entry name" value="ZINC FINGER PROTEIN"/>
    <property type="match status" value="1"/>
</dbReference>
<feature type="compositionally biased region" description="Basic and acidic residues" evidence="8">
    <location>
        <begin position="510"/>
        <end position="533"/>
    </location>
</feature>
<dbReference type="GO" id="GO:0005634">
    <property type="term" value="C:nucleus"/>
    <property type="evidence" value="ECO:0007669"/>
    <property type="project" value="UniProtKB-SubCell"/>
</dbReference>
<dbReference type="FunFam" id="3.30.160.60:FF:001102">
    <property type="entry name" value="Transcription factor IIIA"/>
    <property type="match status" value="2"/>
</dbReference>
<keyword evidence="4 7" id="KW-0863">Zinc-finger</keyword>
<dbReference type="GO" id="GO:0008270">
    <property type="term" value="F:zinc ion binding"/>
    <property type="evidence" value="ECO:0007669"/>
    <property type="project" value="UniProtKB-KW"/>
</dbReference>
<feature type="domain" description="C2H2-type" evidence="9">
    <location>
        <begin position="89"/>
        <end position="118"/>
    </location>
</feature>
<protein>
    <recommendedName>
        <fullName evidence="9">C2H2-type domain-containing protein</fullName>
    </recommendedName>
</protein>
<dbReference type="SUPFAM" id="SSF57667">
    <property type="entry name" value="beta-beta-alpha zinc fingers"/>
    <property type="match status" value="4"/>
</dbReference>
<keyword evidence="11" id="KW-1185">Reference proteome</keyword>
<dbReference type="PANTHER" id="PTHR24388:SF54">
    <property type="entry name" value="PROTEIN ESCARGOT"/>
    <property type="match status" value="1"/>
</dbReference>